<dbReference type="PANTHER" id="PTHR34862">
    <property type="entry name" value="SPARK DOMAIN-CONTAINING PROTEIN"/>
    <property type="match status" value="1"/>
</dbReference>
<organism evidence="2 3">
    <name type="scientific">Crepidotus variabilis</name>
    <dbReference type="NCBI Taxonomy" id="179855"/>
    <lineage>
        <taxon>Eukaryota</taxon>
        <taxon>Fungi</taxon>
        <taxon>Dikarya</taxon>
        <taxon>Basidiomycota</taxon>
        <taxon>Agaricomycotina</taxon>
        <taxon>Agaricomycetes</taxon>
        <taxon>Agaricomycetidae</taxon>
        <taxon>Agaricales</taxon>
        <taxon>Agaricineae</taxon>
        <taxon>Crepidotaceae</taxon>
        <taxon>Crepidotus</taxon>
    </lineage>
</organism>
<reference evidence="2" key="1">
    <citation type="submission" date="2020-11" db="EMBL/GenBank/DDBJ databases">
        <authorList>
            <consortium name="DOE Joint Genome Institute"/>
            <person name="Ahrendt S."/>
            <person name="Riley R."/>
            <person name="Andreopoulos W."/>
            <person name="Labutti K."/>
            <person name="Pangilinan J."/>
            <person name="Ruiz-Duenas F.J."/>
            <person name="Barrasa J.M."/>
            <person name="Sanchez-Garcia M."/>
            <person name="Camarero S."/>
            <person name="Miyauchi S."/>
            <person name="Serrano A."/>
            <person name="Linde D."/>
            <person name="Babiker R."/>
            <person name="Drula E."/>
            <person name="Ayuso-Fernandez I."/>
            <person name="Pacheco R."/>
            <person name="Padilla G."/>
            <person name="Ferreira P."/>
            <person name="Barriuso J."/>
            <person name="Kellner H."/>
            <person name="Castanera R."/>
            <person name="Alfaro M."/>
            <person name="Ramirez L."/>
            <person name="Pisabarro A.G."/>
            <person name="Kuo A."/>
            <person name="Tritt A."/>
            <person name="Lipzen A."/>
            <person name="He G."/>
            <person name="Yan M."/>
            <person name="Ng V."/>
            <person name="Cullen D."/>
            <person name="Martin F."/>
            <person name="Rosso M.-N."/>
            <person name="Henrissat B."/>
            <person name="Hibbett D."/>
            <person name="Martinez A.T."/>
            <person name="Grigoriev I.V."/>
        </authorList>
    </citation>
    <scope>NUCLEOTIDE SEQUENCE</scope>
    <source>
        <strain evidence="2">CBS 506.95</strain>
    </source>
</reference>
<dbReference type="EMBL" id="MU157869">
    <property type="protein sequence ID" value="KAF9526586.1"/>
    <property type="molecule type" value="Genomic_DNA"/>
</dbReference>
<dbReference type="PANTHER" id="PTHR34862:SF1">
    <property type="entry name" value="SPARK DOMAIN-CONTAINING PROTEIN"/>
    <property type="match status" value="1"/>
</dbReference>
<feature type="signal peptide" evidence="1">
    <location>
        <begin position="1"/>
        <end position="17"/>
    </location>
</feature>
<keyword evidence="3" id="KW-1185">Reference proteome</keyword>
<keyword evidence="1" id="KW-0732">Signal</keyword>
<proteinExistence type="predicted"/>
<gene>
    <name evidence="2" type="ORF">CPB83DRAFT_857416</name>
</gene>
<evidence type="ECO:0000313" key="3">
    <source>
        <dbReference type="Proteomes" id="UP000807306"/>
    </source>
</evidence>
<comment type="caution">
    <text evidence="2">The sequence shown here is derived from an EMBL/GenBank/DDBJ whole genome shotgun (WGS) entry which is preliminary data.</text>
</comment>
<feature type="chain" id="PRO_5040185324" evidence="1">
    <location>
        <begin position="18"/>
        <end position="262"/>
    </location>
</feature>
<dbReference type="Proteomes" id="UP000807306">
    <property type="component" value="Unassembled WGS sequence"/>
</dbReference>
<sequence>MLRSTLVVAGLSAIAVAQSMGISQQCISAVAGVAADPGASACLSTGSLLAIGTTSSSASLVPVINNWLTSLCGQPACSNDTLAAVTKNITSGCTTDLQAFGFSQDMTPAITQYVQQYYPTVRKIACLKSGNGLCVTQTLTSVEGLTGPLSLSAIENNTTAITKTIATLPNNITCSDCIKASYNIIEQDVPAIASDLKSGAQEKCGAAFVDGASVSGISQTASTGSNSNSGSTNGAHGAFSFIADGLKLGGVSGVLALFAFLA</sequence>
<dbReference type="OrthoDB" id="2536450at2759"/>
<protein>
    <submittedName>
        <fullName evidence="2">Uncharacterized protein</fullName>
    </submittedName>
</protein>
<evidence type="ECO:0000313" key="2">
    <source>
        <dbReference type="EMBL" id="KAF9526586.1"/>
    </source>
</evidence>
<name>A0A9P6EBW2_9AGAR</name>
<evidence type="ECO:0000256" key="1">
    <source>
        <dbReference type="SAM" id="SignalP"/>
    </source>
</evidence>
<accession>A0A9P6EBW2</accession>
<dbReference type="AlphaFoldDB" id="A0A9P6EBW2"/>